<dbReference type="RefSeq" id="WP_037601068.1">
    <property type="nucleotide sequence ID" value="NZ_JADPCF010000008.1"/>
</dbReference>
<accession>A0A074JJN4</accession>
<evidence type="ECO:0000313" key="1">
    <source>
        <dbReference type="EMBL" id="KEO46234.1"/>
    </source>
</evidence>
<dbReference type="AlphaFoldDB" id="A0A074JJN4"/>
<evidence type="ECO:0000313" key="2">
    <source>
        <dbReference type="Proteomes" id="UP000027855"/>
    </source>
</evidence>
<dbReference type="Proteomes" id="UP000027855">
    <property type="component" value="Unassembled WGS sequence"/>
</dbReference>
<keyword evidence="1" id="KW-0456">Lyase</keyword>
<reference evidence="1 2" key="1">
    <citation type="submission" date="2014-04" db="EMBL/GenBank/DDBJ databases">
        <title>Variable characteristics of bacteriocin-producing Streptococcus salivarius strains isolated from Malaysian subjects.</title>
        <authorList>
            <person name="Philip K."/>
            <person name="Barbour A."/>
        </authorList>
    </citation>
    <scope>NUCLEOTIDE SEQUENCE [LARGE SCALE GENOMIC DNA]</scope>
    <source>
        <strain evidence="1 2">NU10</strain>
    </source>
</reference>
<dbReference type="EMBL" id="JJMT01000006">
    <property type="protein sequence ID" value="KEO46234.1"/>
    <property type="molecule type" value="Genomic_DNA"/>
</dbReference>
<dbReference type="GO" id="GO:0016829">
    <property type="term" value="F:lyase activity"/>
    <property type="evidence" value="ECO:0007669"/>
    <property type="project" value="UniProtKB-KW"/>
</dbReference>
<gene>
    <name evidence="1" type="ORF">DL07_10035</name>
</gene>
<comment type="caution">
    <text evidence="1">The sequence shown here is derived from an EMBL/GenBank/DDBJ whole genome shotgun (WGS) entry which is preliminary data.</text>
</comment>
<organism evidence="1 2">
    <name type="scientific">Streptococcus salivarius</name>
    <dbReference type="NCBI Taxonomy" id="1304"/>
    <lineage>
        <taxon>Bacteria</taxon>
        <taxon>Bacillati</taxon>
        <taxon>Bacillota</taxon>
        <taxon>Bacilli</taxon>
        <taxon>Lactobacillales</taxon>
        <taxon>Streptococcaceae</taxon>
        <taxon>Streptococcus</taxon>
    </lineage>
</organism>
<sequence length="213" mass="24461">MTDYMDLALKYGGFTSLDKVYLENTLSDLSDSQKLAFITPPPSVINAYFAEIYQKQSPEAATEYYLDLSKELNLFNPEPSFDEHKPFIRLNLSGKSYGFCYENADEVALVFAEHLEVPTASILFELAQVFPQYKVYLEGTQIKMTKVDFDEEVLEELTPETQLLSRVTKLKENVIKLASFNQDELVELLSQYKGQTVYYGFAQRECLAYIVQK</sequence>
<proteinExistence type="predicted"/>
<name>A0A074JJN4_STRSL</name>
<protein>
    <submittedName>
        <fullName evidence="1">Cystathionine beta-lyase</fullName>
    </submittedName>
</protein>